<evidence type="ECO:0000256" key="12">
    <source>
        <dbReference type="ARBA" id="ARBA00023125"/>
    </source>
</evidence>
<evidence type="ECO:0000256" key="10">
    <source>
        <dbReference type="ARBA" id="ARBA00022840"/>
    </source>
</evidence>
<evidence type="ECO:0000256" key="5">
    <source>
        <dbReference type="ARBA" id="ARBA00022741"/>
    </source>
</evidence>
<gene>
    <name evidence="18 20" type="primary">uvrA</name>
    <name evidence="20" type="ORF">ELUMI_v1c00880</name>
</gene>
<dbReference type="SUPFAM" id="SSF52540">
    <property type="entry name" value="P-loop containing nucleoside triphosphate hydrolases"/>
    <property type="match status" value="2"/>
</dbReference>
<dbReference type="GO" id="GO:0006289">
    <property type="term" value="P:nucleotide-excision repair"/>
    <property type="evidence" value="ECO:0007669"/>
    <property type="project" value="UniProtKB-UniRule"/>
</dbReference>
<evidence type="ECO:0000256" key="13">
    <source>
        <dbReference type="ARBA" id="ARBA00023204"/>
    </source>
</evidence>
<feature type="zinc finger region" description="C4-type" evidence="18">
    <location>
        <begin position="258"/>
        <end position="285"/>
    </location>
</feature>
<keyword evidence="21" id="KW-1185">Reference proteome</keyword>
<evidence type="ECO:0000256" key="6">
    <source>
        <dbReference type="ARBA" id="ARBA00022763"/>
    </source>
</evidence>
<dbReference type="InterPro" id="IPR027417">
    <property type="entry name" value="P-loop_NTPase"/>
</dbReference>
<accession>A0A2K8NTC5</accession>
<keyword evidence="2 18" id="KW-0963">Cytoplasm</keyword>
<dbReference type="Pfam" id="PF17755">
    <property type="entry name" value="UvrA_DNA-bind"/>
    <property type="match status" value="1"/>
</dbReference>
<comment type="subunit">
    <text evidence="18">Forms a heterotetramer with UvrB during the search for lesions.</text>
</comment>
<comment type="subcellular location">
    <subcellularLocation>
        <location evidence="1 18">Cytoplasm</location>
    </subcellularLocation>
</comment>
<dbReference type="FunFam" id="1.20.1580.10:FF:000002">
    <property type="entry name" value="UvrABC system protein A"/>
    <property type="match status" value="1"/>
</dbReference>
<dbReference type="Gene3D" id="1.20.1580.10">
    <property type="entry name" value="ABC transporter ATPase like domain"/>
    <property type="match status" value="2"/>
</dbReference>
<dbReference type="CDD" id="cd03271">
    <property type="entry name" value="ABC_UvrA_II"/>
    <property type="match status" value="1"/>
</dbReference>
<dbReference type="CDD" id="cd03270">
    <property type="entry name" value="ABC_UvrA_I"/>
    <property type="match status" value="1"/>
</dbReference>
<dbReference type="PROSITE" id="PS50893">
    <property type="entry name" value="ABC_TRANSPORTER_2"/>
    <property type="match status" value="1"/>
</dbReference>
<organism evidence="20 21">
    <name type="scientific">Williamsoniiplasma luminosum</name>
    <dbReference type="NCBI Taxonomy" id="214888"/>
    <lineage>
        <taxon>Bacteria</taxon>
        <taxon>Bacillati</taxon>
        <taxon>Mycoplasmatota</taxon>
        <taxon>Mollicutes</taxon>
        <taxon>Entomoplasmatales</taxon>
        <taxon>Williamsoniiplasma</taxon>
    </lineage>
</organism>
<proteinExistence type="inferred from homology"/>
<evidence type="ECO:0000256" key="15">
    <source>
        <dbReference type="ARBA" id="ARBA00038000"/>
    </source>
</evidence>
<dbReference type="OrthoDB" id="9809851at2"/>
<keyword evidence="6 18" id="KW-0227">DNA damage</keyword>
<keyword evidence="12 18" id="KW-0238">DNA-binding</keyword>
<keyword evidence="8 18" id="KW-0863">Zinc-finger</keyword>
<dbReference type="NCBIfam" id="TIGR00630">
    <property type="entry name" value="uvra"/>
    <property type="match status" value="1"/>
</dbReference>
<dbReference type="NCBIfam" id="NF001503">
    <property type="entry name" value="PRK00349.1"/>
    <property type="match status" value="1"/>
</dbReference>
<dbReference type="InterPro" id="IPR041552">
    <property type="entry name" value="UvrA_DNA-bd"/>
</dbReference>
<comment type="similarity">
    <text evidence="15 18">Belongs to the ABC transporter superfamily. UvrA family.</text>
</comment>
<dbReference type="GO" id="GO:0003677">
    <property type="term" value="F:DNA binding"/>
    <property type="evidence" value="ECO:0007669"/>
    <property type="project" value="UniProtKB-UniRule"/>
</dbReference>
<evidence type="ECO:0000256" key="8">
    <source>
        <dbReference type="ARBA" id="ARBA00022771"/>
    </source>
</evidence>
<evidence type="ECO:0000256" key="11">
    <source>
        <dbReference type="ARBA" id="ARBA00022881"/>
    </source>
</evidence>
<feature type="zinc finger region" description="C4-type" evidence="18">
    <location>
        <begin position="745"/>
        <end position="771"/>
    </location>
</feature>
<evidence type="ECO:0000256" key="4">
    <source>
        <dbReference type="ARBA" id="ARBA00022737"/>
    </source>
</evidence>
<dbReference type="FunFam" id="3.40.50.300:FF:000028">
    <property type="entry name" value="UvrABC system protein A"/>
    <property type="match status" value="1"/>
</dbReference>
<feature type="domain" description="ABC transporter" evidence="19">
    <location>
        <begin position="611"/>
        <end position="936"/>
    </location>
</feature>
<feature type="binding site" evidence="18">
    <location>
        <begin position="33"/>
        <end position="40"/>
    </location>
    <ligand>
        <name>ATP</name>
        <dbReference type="ChEBI" id="CHEBI:30616"/>
    </ligand>
</feature>
<dbReference type="GO" id="GO:0009381">
    <property type="term" value="F:excinuclease ABC activity"/>
    <property type="evidence" value="ECO:0007669"/>
    <property type="project" value="UniProtKB-UniRule"/>
</dbReference>
<dbReference type="GO" id="GO:0009380">
    <property type="term" value="C:excinuclease repair complex"/>
    <property type="evidence" value="ECO:0007669"/>
    <property type="project" value="InterPro"/>
</dbReference>
<dbReference type="Proteomes" id="UP000232063">
    <property type="component" value="Chromosome"/>
</dbReference>
<keyword evidence="3 18" id="KW-0479">Metal-binding</keyword>
<dbReference type="InterPro" id="IPR017871">
    <property type="entry name" value="ABC_transporter-like_CS"/>
</dbReference>
<evidence type="ECO:0000256" key="16">
    <source>
        <dbReference type="ARBA" id="ARBA00039316"/>
    </source>
</evidence>
<dbReference type="Pfam" id="PF17760">
    <property type="entry name" value="UvrA_inter"/>
    <property type="match status" value="1"/>
</dbReference>
<reference evidence="20 21" key="1">
    <citation type="submission" date="2017-11" db="EMBL/GenBank/DDBJ databases">
        <title>Genome sequence of Entomoplasma luminosum PIMN-1 (ATCC 49195).</title>
        <authorList>
            <person name="Lo W.-S."/>
            <person name="Gasparich G.E."/>
            <person name="Kuo C.-H."/>
        </authorList>
    </citation>
    <scope>NUCLEOTIDE SEQUENCE [LARGE SCALE GENOMIC DNA]</scope>
    <source>
        <strain evidence="20 21">PIMN-1</strain>
    </source>
</reference>
<evidence type="ECO:0000259" key="19">
    <source>
        <dbReference type="PROSITE" id="PS50893"/>
    </source>
</evidence>
<dbReference type="InterPro" id="IPR013815">
    <property type="entry name" value="ATP_grasp_subdomain_1"/>
</dbReference>
<dbReference type="InterPro" id="IPR003439">
    <property type="entry name" value="ABC_transporter-like_ATP-bd"/>
</dbReference>
<dbReference type="GO" id="GO:0005524">
    <property type="term" value="F:ATP binding"/>
    <property type="evidence" value="ECO:0007669"/>
    <property type="project" value="UniProtKB-UniRule"/>
</dbReference>
<dbReference type="PANTHER" id="PTHR43152">
    <property type="entry name" value="UVRABC SYSTEM PROTEIN A"/>
    <property type="match status" value="1"/>
</dbReference>
<evidence type="ECO:0000256" key="14">
    <source>
        <dbReference type="ARBA" id="ARBA00023236"/>
    </source>
</evidence>
<feature type="binding site" evidence="18">
    <location>
        <begin position="646"/>
        <end position="653"/>
    </location>
    <ligand>
        <name>ATP</name>
        <dbReference type="ChEBI" id="CHEBI:30616"/>
    </ligand>
</feature>
<name>A0A2K8NTC5_9MOLU</name>
<dbReference type="Gene3D" id="1.10.8.280">
    <property type="entry name" value="ABC transporter ATPase domain-like"/>
    <property type="match status" value="1"/>
</dbReference>
<keyword evidence="10 18" id="KW-0067">ATP-binding</keyword>
<keyword evidence="9 18" id="KW-0862">Zinc</keyword>
<evidence type="ECO:0000256" key="9">
    <source>
        <dbReference type="ARBA" id="ARBA00022833"/>
    </source>
</evidence>
<protein>
    <recommendedName>
        <fullName evidence="16 18">UvrABC system protein A</fullName>
        <shortName evidence="18">UvrA protein</shortName>
    </recommendedName>
    <alternativeName>
        <fullName evidence="17 18">Excinuclease ABC subunit A</fullName>
    </alternativeName>
</protein>
<evidence type="ECO:0000256" key="3">
    <source>
        <dbReference type="ARBA" id="ARBA00022723"/>
    </source>
</evidence>
<evidence type="ECO:0000256" key="18">
    <source>
        <dbReference type="HAMAP-Rule" id="MF_00205"/>
    </source>
</evidence>
<evidence type="ECO:0000256" key="1">
    <source>
        <dbReference type="ARBA" id="ARBA00004496"/>
    </source>
</evidence>
<dbReference type="InterPro" id="IPR004602">
    <property type="entry name" value="UvrA"/>
</dbReference>
<dbReference type="HAMAP" id="MF_00205">
    <property type="entry name" value="UvrA"/>
    <property type="match status" value="1"/>
</dbReference>
<keyword evidence="4 18" id="KW-0677">Repeat</keyword>
<dbReference type="RefSeq" id="WP_025734443.1">
    <property type="nucleotide sequence ID" value="NZ_CP024963.1"/>
</dbReference>
<evidence type="ECO:0000313" key="21">
    <source>
        <dbReference type="Proteomes" id="UP000232063"/>
    </source>
</evidence>
<comment type="function">
    <text evidence="18">The UvrABC repair system catalyzes the recognition and processing of DNA lesions. UvrA is an ATPase and a DNA-binding protein. A damage recognition complex composed of 2 UvrA and 2 UvrB subunits scans DNA for abnormalities. When the presence of a lesion has been verified by UvrB, the UvrA molecules dissociate.</text>
</comment>
<dbReference type="Gene3D" id="3.30.1490.20">
    <property type="entry name" value="ATP-grasp fold, A domain"/>
    <property type="match status" value="1"/>
</dbReference>
<evidence type="ECO:0000256" key="2">
    <source>
        <dbReference type="ARBA" id="ARBA00022490"/>
    </source>
</evidence>
<dbReference type="Gene3D" id="3.40.50.300">
    <property type="entry name" value="P-loop containing nucleotide triphosphate hydrolases"/>
    <property type="match status" value="2"/>
</dbReference>
<keyword evidence="7 18" id="KW-0228">DNA excision</keyword>
<dbReference type="AlphaFoldDB" id="A0A2K8NTC5"/>
<dbReference type="EMBL" id="CP024963">
    <property type="protein sequence ID" value="ATZ16816.1"/>
    <property type="molecule type" value="Genomic_DNA"/>
</dbReference>
<dbReference type="KEGG" id="elj:ELUMI_v1c00880"/>
<dbReference type="InterPro" id="IPR041102">
    <property type="entry name" value="UvrA_inter"/>
</dbReference>
<keyword evidence="5 18" id="KW-0547">Nucleotide-binding</keyword>
<evidence type="ECO:0000256" key="7">
    <source>
        <dbReference type="ARBA" id="ARBA00022769"/>
    </source>
</evidence>
<keyword evidence="14 18" id="KW-0742">SOS response</keyword>
<dbReference type="GO" id="GO:0005737">
    <property type="term" value="C:cytoplasm"/>
    <property type="evidence" value="ECO:0007669"/>
    <property type="project" value="UniProtKB-SubCell"/>
</dbReference>
<dbReference type="GO" id="GO:0008270">
    <property type="term" value="F:zinc ion binding"/>
    <property type="evidence" value="ECO:0007669"/>
    <property type="project" value="UniProtKB-UniRule"/>
</dbReference>
<keyword evidence="11 18" id="KW-0267">Excision nuclease</keyword>
<dbReference type="PROSITE" id="PS00211">
    <property type="entry name" value="ABC_TRANSPORTER_1"/>
    <property type="match status" value="2"/>
</dbReference>
<dbReference type="GO" id="GO:0009432">
    <property type="term" value="P:SOS response"/>
    <property type="evidence" value="ECO:0007669"/>
    <property type="project" value="UniProtKB-UniRule"/>
</dbReference>
<evidence type="ECO:0000313" key="20">
    <source>
        <dbReference type="EMBL" id="ATZ16816.1"/>
    </source>
</evidence>
<sequence>MSKDKIIIKGARENNLKNIDLEIPKDKLIVFTGLSGSGKSSLAFNTIYAEGKRRYIESLSAYARQFLGGNEKPEVDSIEGLSPTISIDQKTTSHNPRSTVGTVTEIYDYLRLLYARVGMPHCINGHGIIQASSIKEIILNVQKNTNQEEQIYILAPIARDKKGTFKTELEKLATEGFLRVQIDGKIHQINEEIQLDKNTRHNIDIVIDRIIYKNEEEINSRMYAAMELAVKYSDGLIKTHYPHTKNKEDQIFSTSYSCNICGFTIPEMEPRLLSFNAPMGACETCSGLGVNLSADADLIIPDKSLSIKQGGIAYFKNTVGTDNLEWQRFRTLCDYYYIDQELPIEKLTPKQYKAIIYGTEEPIEIKLVSASGNRYDKFDYIEGVVTWTNRRYLETTSEEIRKYYTKFMASITCNACHGARLNPTALSIKIGGKSISEFTEMTIEEELDFILKIQLTDNQIKIAELVLKEIISRISFLNEVGLSYLNLSRSAATLSGGEAQRIRLAKQIGSQLTGILYVLDEPSIGLHQKDNDRLLNTLKHLRDLGNTLIVVEHDEDTMKQADWIVDIGPGSGEHGGEIIFNGTYNDILKADYSITGQYLAHKLSIPVPKKTRGGNGKKLEIIKASENNLKNINVTIPLNKFICITGVSGSGKSTLLEDIIYKGITKHISKTTVTTGQYKQINGLENVDKAIYISQEPIGKTPRSNPATYTGVFDDIRDLFAETNEAKIRGYKKGRFSFNVPGGRCEHCQGDGVITIAMQFMPSVEVVCEVCEGKRYNVETLQVKYKTKNIYDVLNMTIEEALLFFTNIPQINQKLQAIFDVGLGYIRLGQSATTLSGGEAQRVKLSTYLLKKATGKTVFLLDEPTTGLHIDDVKRLIEVLNKLVNLGNTVIAIEHNLDFIKVADYIIDLGPGGGKLGGNIVATGTPQQVASVANSYTGEYLKRYLND</sequence>
<evidence type="ECO:0000256" key="17">
    <source>
        <dbReference type="ARBA" id="ARBA00042156"/>
    </source>
</evidence>
<keyword evidence="13 18" id="KW-0234">DNA repair</keyword>
<dbReference type="PANTHER" id="PTHR43152:SF3">
    <property type="entry name" value="UVRABC SYSTEM PROTEIN A"/>
    <property type="match status" value="1"/>
</dbReference>
<dbReference type="GO" id="GO:0016887">
    <property type="term" value="F:ATP hydrolysis activity"/>
    <property type="evidence" value="ECO:0007669"/>
    <property type="project" value="InterPro"/>
</dbReference>